<keyword evidence="2" id="KW-0808">Transferase</keyword>
<dbReference type="PANTHER" id="PTHR43199">
    <property type="entry name" value="GLUTATHIONE HYDROLASE"/>
    <property type="match status" value="1"/>
</dbReference>
<organism evidence="6 7">
    <name type="scientific">Marihabitans asiaticum</name>
    <dbReference type="NCBI Taxonomy" id="415218"/>
    <lineage>
        <taxon>Bacteria</taxon>
        <taxon>Bacillati</taxon>
        <taxon>Actinomycetota</taxon>
        <taxon>Actinomycetes</taxon>
        <taxon>Micrococcales</taxon>
        <taxon>Intrasporangiaceae</taxon>
        <taxon>Marihabitans</taxon>
    </lineage>
</organism>
<evidence type="ECO:0000256" key="1">
    <source>
        <dbReference type="ARBA" id="ARBA00009381"/>
    </source>
</evidence>
<dbReference type="Proteomes" id="UP000315628">
    <property type="component" value="Unassembled WGS sequence"/>
</dbReference>
<proteinExistence type="inferred from homology"/>
<dbReference type="PRINTS" id="PR01210">
    <property type="entry name" value="GGTRANSPTASE"/>
</dbReference>
<evidence type="ECO:0000256" key="4">
    <source>
        <dbReference type="ARBA" id="ARBA00023145"/>
    </source>
</evidence>
<keyword evidence="7" id="KW-1185">Reference proteome</keyword>
<evidence type="ECO:0000313" key="6">
    <source>
        <dbReference type="EMBL" id="TWD16533.1"/>
    </source>
</evidence>
<evidence type="ECO:0000256" key="3">
    <source>
        <dbReference type="ARBA" id="ARBA00022801"/>
    </source>
</evidence>
<gene>
    <name evidence="6" type="ORF">FB557_0056</name>
</gene>
<dbReference type="GO" id="GO:0016740">
    <property type="term" value="F:transferase activity"/>
    <property type="evidence" value="ECO:0007669"/>
    <property type="project" value="UniProtKB-KW"/>
</dbReference>
<sequence>MTARLAAVAAPNASAARAGVRTAEAGGNAVDIALASMLVAMTTEPGIVSSMGSAFITVWAKGEDPVVIDGNVVMAGKGRPDSAFGGGLRDVTTTYGGGVSMKVGHGSVAVPGAWAGMGTAHERFGSLPFAEVLRPAIDQAREGFAVGQAGASYLALVGHDIYGWCPDSAARLVPDGVVVTAGQHVVDDELAQTYEHIAAAGWRDVYTGDLAQRLVADMDAHGGLVSSEDLATYEAQVRTPLRVGLEDWDLATNPPPSVGGPMLSLMLTALASRRRRDWSDIIEIQRAVLSYRRGVHDVSPDLEEAGWRALEQAQRYGLEGLPTSPNTAHVSVVDADGNGCAFTASAGYGSGAVVPGTGLQLNNSLGELELNRLGVHALAPGTPLASNMAPSVARTHDGRVLAIGSPGADRITTALMQVLNQGCLHGADLQEAIDAPRVHVKVGGALERTAQVDHESDPGIEVAVAASGLPSYDHGPRSMYFGGVGAAYLREDGELEAAADPRRDSTALVTPTSA</sequence>
<dbReference type="OrthoDB" id="9781342at2"/>
<dbReference type="InterPro" id="IPR029055">
    <property type="entry name" value="Ntn_hydrolases_N"/>
</dbReference>
<reference evidence="6 7" key="1">
    <citation type="submission" date="2019-06" db="EMBL/GenBank/DDBJ databases">
        <title>Sequencing the genomes of 1000 actinobacteria strains.</title>
        <authorList>
            <person name="Klenk H.-P."/>
        </authorList>
    </citation>
    <scope>NUCLEOTIDE SEQUENCE [LARGE SCALE GENOMIC DNA]</scope>
    <source>
        <strain evidence="6 7">DSM 18935</strain>
    </source>
</reference>
<dbReference type="EMBL" id="VIUW01000001">
    <property type="protein sequence ID" value="TWD16533.1"/>
    <property type="molecule type" value="Genomic_DNA"/>
</dbReference>
<dbReference type="Pfam" id="PF01019">
    <property type="entry name" value="G_glu_transpept"/>
    <property type="match status" value="2"/>
</dbReference>
<dbReference type="SUPFAM" id="SSF56235">
    <property type="entry name" value="N-terminal nucleophile aminohydrolases (Ntn hydrolases)"/>
    <property type="match status" value="1"/>
</dbReference>
<dbReference type="Gene3D" id="3.60.20.40">
    <property type="match status" value="1"/>
</dbReference>
<comment type="caution">
    <text evidence="6">The sequence shown here is derived from an EMBL/GenBank/DDBJ whole genome shotgun (WGS) entry which is preliminary data.</text>
</comment>
<dbReference type="InterPro" id="IPR051792">
    <property type="entry name" value="GGT_bact"/>
</dbReference>
<feature type="region of interest" description="Disordered" evidence="5">
    <location>
        <begin position="495"/>
        <end position="514"/>
    </location>
</feature>
<name>A0A560WFQ9_9MICO</name>
<keyword evidence="3 6" id="KW-0378">Hydrolase</keyword>
<dbReference type="GO" id="GO:0016787">
    <property type="term" value="F:hydrolase activity"/>
    <property type="evidence" value="ECO:0007669"/>
    <property type="project" value="UniProtKB-KW"/>
</dbReference>
<evidence type="ECO:0000256" key="5">
    <source>
        <dbReference type="SAM" id="MobiDB-lite"/>
    </source>
</evidence>
<keyword evidence="4" id="KW-0865">Zymogen</keyword>
<dbReference type="RefSeq" id="WP_144854582.1">
    <property type="nucleotide sequence ID" value="NZ_BAAAYT010000001.1"/>
</dbReference>
<dbReference type="PANTHER" id="PTHR43199:SF1">
    <property type="entry name" value="GLUTATHIONE HYDROLASE PROENZYME"/>
    <property type="match status" value="1"/>
</dbReference>
<evidence type="ECO:0000313" key="7">
    <source>
        <dbReference type="Proteomes" id="UP000315628"/>
    </source>
</evidence>
<evidence type="ECO:0000256" key="2">
    <source>
        <dbReference type="ARBA" id="ARBA00022679"/>
    </source>
</evidence>
<protein>
    <submittedName>
        <fullName evidence="6">Gamma-glutamyltranspeptidase/glutathione hydrolase</fullName>
    </submittedName>
</protein>
<dbReference type="AlphaFoldDB" id="A0A560WFQ9"/>
<comment type="similarity">
    <text evidence="1">Belongs to the gamma-glutamyltransferase family.</text>
</comment>
<accession>A0A560WFQ9</accession>
<dbReference type="InterPro" id="IPR043137">
    <property type="entry name" value="GGT_ssub_C"/>
</dbReference>